<dbReference type="NCBIfam" id="NF006825">
    <property type="entry name" value="PRK09347.1-2"/>
    <property type="match status" value="1"/>
</dbReference>
<name>A0A6J6F930_9ZZZZ</name>
<evidence type="ECO:0000256" key="3">
    <source>
        <dbReference type="ARBA" id="ARBA00012715"/>
    </source>
</evidence>
<dbReference type="GO" id="GO:0006729">
    <property type="term" value="P:tetrahydrobiopterin biosynthetic process"/>
    <property type="evidence" value="ECO:0007669"/>
    <property type="project" value="TreeGrafter"/>
</dbReference>
<dbReference type="Gene3D" id="3.30.1130.10">
    <property type="match status" value="1"/>
</dbReference>
<dbReference type="PANTHER" id="PTHR11109">
    <property type="entry name" value="GTP CYCLOHYDROLASE I"/>
    <property type="match status" value="1"/>
</dbReference>
<dbReference type="Gene3D" id="1.10.286.10">
    <property type="match status" value="1"/>
</dbReference>
<evidence type="ECO:0000256" key="5">
    <source>
        <dbReference type="ARBA" id="ARBA00022801"/>
    </source>
</evidence>
<dbReference type="InterPro" id="IPR020602">
    <property type="entry name" value="GTP_CycHdrlase_I_dom"/>
</dbReference>
<dbReference type="GO" id="GO:0008270">
    <property type="term" value="F:zinc ion binding"/>
    <property type="evidence" value="ECO:0007669"/>
    <property type="project" value="TreeGrafter"/>
</dbReference>
<evidence type="ECO:0000256" key="2">
    <source>
        <dbReference type="ARBA" id="ARBA00005080"/>
    </source>
</evidence>
<dbReference type="EMBL" id="CAEZTZ010000064">
    <property type="protein sequence ID" value="CAB4585146.1"/>
    <property type="molecule type" value="Genomic_DNA"/>
</dbReference>
<evidence type="ECO:0000256" key="4">
    <source>
        <dbReference type="ARBA" id="ARBA00022563"/>
    </source>
</evidence>
<dbReference type="GO" id="GO:0046654">
    <property type="term" value="P:tetrahydrofolate biosynthetic process"/>
    <property type="evidence" value="ECO:0007669"/>
    <property type="project" value="InterPro"/>
</dbReference>
<evidence type="ECO:0000259" key="6">
    <source>
        <dbReference type="Pfam" id="PF01227"/>
    </source>
</evidence>
<dbReference type="GO" id="GO:0005525">
    <property type="term" value="F:GTP binding"/>
    <property type="evidence" value="ECO:0007669"/>
    <property type="project" value="TreeGrafter"/>
</dbReference>
<gene>
    <name evidence="7" type="ORF">UFOPK1767_00582</name>
</gene>
<dbReference type="InterPro" id="IPR001474">
    <property type="entry name" value="GTP_CycHdrlase_I"/>
</dbReference>
<dbReference type="FunFam" id="3.30.1130.10:FF:000001">
    <property type="entry name" value="GTP cyclohydrolase 1"/>
    <property type="match status" value="1"/>
</dbReference>
<proteinExistence type="inferred from homology"/>
<comment type="pathway">
    <text evidence="2">Cofactor biosynthesis; 7,8-dihydroneopterin triphosphate biosynthesis; 7,8-dihydroneopterin triphosphate from GTP: step 1/1.</text>
</comment>
<sequence length="191" mass="19979">MAIDRDRIAAAVREILVAIGEDPSRDGLRETPVRVADAMAELYAGVGADATEGLRDSASTADVVSHDPVIVRDLSFRSMCEHHLLPFHGVAHIAYEPTDTVVGLGRLARVLDTISSRPQVQERIGIEICDALTAGVGASGALVVLDARHDCVSARGAKQTEASAVTVTATGSFALEPTRSALLTLIGRGDG</sequence>
<keyword evidence="5" id="KW-0378">Hydrolase</keyword>
<dbReference type="UniPathway" id="UPA00848">
    <property type="reaction ID" value="UER00151"/>
</dbReference>
<dbReference type="FunFam" id="1.10.286.10:FF:000001">
    <property type="entry name" value="GTP cyclohydrolase 1"/>
    <property type="match status" value="1"/>
</dbReference>
<dbReference type="GO" id="GO:0003934">
    <property type="term" value="F:GTP cyclohydrolase I activity"/>
    <property type="evidence" value="ECO:0007669"/>
    <property type="project" value="UniProtKB-EC"/>
</dbReference>
<dbReference type="NCBIfam" id="NF006826">
    <property type="entry name" value="PRK09347.1-3"/>
    <property type="match status" value="1"/>
</dbReference>
<dbReference type="AlphaFoldDB" id="A0A6J6F930"/>
<evidence type="ECO:0000313" key="7">
    <source>
        <dbReference type="EMBL" id="CAB4585146.1"/>
    </source>
</evidence>
<organism evidence="7">
    <name type="scientific">freshwater metagenome</name>
    <dbReference type="NCBI Taxonomy" id="449393"/>
    <lineage>
        <taxon>unclassified sequences</taxon>
        <taxon>metagenomes</taxon>
        <taxon>ecological metagenomes</taxon>
    </lineage>
</organism>
<evidence type="ECO:0000256" key="1">
    <source>
        <dbReference type="ARBA" id="ARBA00001052"/>
    </source>
</evidence>
<dbReference type="GO" id="GO:0006730">
    <property type="term" value="P:one-carbon metabolic process"/>
    <property type="evidence" value="ECO:0007669"/>
    <property type="project" value="UniProtKB-KW"/>
</dbReference>
<dbReference type="EC" id="3.5.4.16" evidence="3"/>
<dbReference type="InterPro" id="IPR043133">
    <property type="entry name" value="GTP-CH-I_C/QueF"/>
</dbReference>
<dbReference type="Pfam" id="PF01227">
    <property type="entry name" value="GTP_cyclohydroI"/>
    <property type="match status" value="1"/>
</dbReference>
<feature type="domain" description="GTP cyclohydrolase I" evidence="6">
    <location>
        <begin position="8"/>
        <end position="181"/>
    </location>
</feature>
<dbReference type="GO" id="GO:0005737">
    <property type="term" value="C:cytoplasm"/>
    <property type="evidence" value="ECO:0007669"/>
    <property type="project" value="TreeGrafter"/>
</dbReference>
<reference evidence="7" key="1">
    <citation type="submission" date="2020-05" db="EMBL/GenBank/DDBJ databases">
        <authorList>
            <person name="Chiriac C."/>
            <person name="Salcher M."/>
            <person name="Ghai R."/>
            <person name="Kavagutti S V."/>
        </authorList>
    </citation>
    <scope>NUCLEOTIDE SEQUENCE</scope>
</reference>
<dbReference type="PANTHER" id="PTHR11109:SF7">
    <property type="entry name" value="GTP CYCLOHYDROLASE 1"/>
    <property type="match status" value="1"/>
</dbReference>
<protein>
    <recommendedName>
        <fullName evidence="3">GTP cyclohydrolase I</fullName>
        <ecNumber evidence="3">3.5.4.16</ecNumber>
    </recommendedName>
</protein>
<dbReference type="InterPro" id="IPR018234">
    <property type="entry name" value="GTP_CycHdrlase_I_CS"/>
</dbReference>
<dbReference type="SUPFAM" id="SSF55620">
    <property type="entry name" value="Tetrahydrobiopterin biosynthesis enzymes-like"/>
    <property type="match status" value="1"/>
</dbReference>
<dbReference type="PROSITE" id="PS00859">
    <property type="entry name" value="GTP_CYCLOHYDROL_1_1"/>
    <property type="match status" value="1"/>
</dbReference>
<comment type="catalytic activity">
    <reaction evidence="1">
        <text>GTP + H2O = 7,8-dihydroneopterin 3'-triphosphate + formate + H(+)</text>
        <dbReference type="Rhea" id="RHEA:17473"/>
        <dbReference type="ChEBI" id="CHEBI:15377"/>
        <dbReference type="ChEBI" id="CHEBI:15378"/>
        <dbReference type="ChEBI" id="CHEBI:15740"/>
        <dbReference type="ChEBI" id="CHEBI:37565"/>
        <dbReference type="ChEBI" id="CHEBI:58462"/>
        <dbReference type="EC" id="3.5.4.16"/>
    </reaction>
</comment>
<dbReference type="HAMAP" id="MF_00223">
    <property type="entry name" value="FolE"/>
    <property type="match status" value="1"/>
</dbReference>
<accession>A0A6J6F930</accession>
<keyword evidence="4" id="KW-0554">One-carbon metabolism</keyword>
<dbReference type="InterPro" id="IPR043134">
    <property type="entry name" value="GTP-CH-I_N"/>
</dbReference>